<dbReference type="OrthoDB" id="10409953at2759"/>
<dbReference type="EMBL" id="BMAW01113494">
    <property type="protein sequence ID" value="GFT57467.1"/>
    <property type="molecule type" value="Genomic_DNA"/>
</dbReference>
<dbReference type="Proteomes" id="UP000887013">
    <property type="component" value="Unassembled WGS sequence"/>
</dbReference>
<organism evidence="2 3">
    <name type="scientific">Nephila pilipes</name>
    <name type="common">Giant wood spider</name>
    <name type="synonym">Nephila maculata</name>
    <dbReference type="NCBI Taxonomy" id="299642"/>
    <lineage>
        <taxon>Eukaryota</taxon>
        <taxon>Metazoa</taxon>
        <taxon>Ecdysozoa</taxon>
        <taxon>Arthropoda</taxon>
        <taxon>Chelicerata</taxon>
        <taxon>Arachnida</taxon>
        <taxon>Araneae</taxon>
        <taxon>Araneomorphae</taxon>
        <taxon>Entelegynae</taxon>
        <taxon>Araneoidea</taxon>
        <taxon>Nephilidae</taxon>
        <taxon>Nephila</taxon>
    </lineage>
</organism>
<evidence type="ECO:0000313" key="3">
    <source>
        <dbReference type="Proteomes" id="UP000887013"/>
    </source>
</evidence>
<feature type="transmembrane region" description="Helical" evidence="1">
    <location>
        <begin position="77"/>
        <end position="98"/>
    </location>
</feature>
<reference evidence="2" key="1">
    <citation type="submission" date="2020-08" db="EMBL/GenBank/DDBJ databases">
        <title>Multicomponent nature underlies the extraordinary mechanical properties of spider dragline silk.</title>
        <authorList>
            <person name="Kono N."/>
            <person name="Nakamura H."/>
            <person name="Mori M."/>
            <person name="Yoshida Y."/>
            <person name="Ohtoshi R."/>
            <person name="Malay A.D."/>
            <person name="Moran D.A.P."/>
            <person name="Tomita M."/>
            <person name="Numata K."/>
            <person name="Arakawa K."/>
        </authorList>
    </citation>
    <scope>NUCLEOTIDE SEQUENCE</scope>
</reference>
<keyword evidence="1" id="KW-1133">Transmembrane helix</keyword>
<keyword evidence="3" id="KW-1185">Reference proteome</keyword>
<keyword evidence="1" id="KW-0472">Membrane</keyword>
<comment type="caution">
    <text evidence="2">The sequence shown here is derived from an EMBL/GenBank/DDBJ whole genome shotgun (WGS) entry which is preliminary data.</text>
</comment>
<keyword evidence="1" id="KW-0812">Transmembrane</keyword>
<evidence type="ECO:0000256" key="1">
    <source>
        <dbReference type="SAM" id="Phobius"/>
    </source>
</evidence>
<gene>
    <name evidence="2" type="primary">AVEN_224133_1</name>
    <name evidence="2" type="ORF">NPIL_170271</name>
</gene>
<protein>
    <submittedName>
        <fullName evidence="2">Uncharacterized protein</fullName>
    </submittedName>
</protein>
<proteinExistence type="predicted"/>
<sequence length="381" mass="45001">MHSNLRFSPERGTLFNDWFTIPFPRANRRIKPVKNRTFEVFTEDEIVEAASENDRDLFKRFRKLKERRNAEIIRKKNASWIILKGFILILCIFCFLYQSSKFCILYFSYPTTLSLAVTRPKVIIKPAFTFCSGYGVSRTYFCTEYPNLCMKPINLTQFCEKYDFNCRGDNSKLMIPKFGDKIYLETEELEALHHILHSSVPSQNKGNPWSFNVTNESHMKTNLIYFKRIGLRLMCFSSNLHFNDNAEPDNWKLSSSQRETRKFIDHFILKMQANESILYMELPVVFFSVHSPFIQDNPFIVQNELKLGHRYEVYVRLEEEHLLPHPYPTNCTDYDELWRKNNKTGPRSQEACQEKCSNSFEEQCWKYASAQNVLKNNGTCS</sequence>
<evidence type="ECO:0000313" key="2">
    <source>
        <dbReference type="EMBL" id="GFT57467.1"/>
    </source>
</evidence>
<dbReference type="AlphaFoldDB" id="A0A8X6TWG9"/>
<name>A0A8X6TWG9_NEPPI</name>
<accession>A0A8X6TWG9</accession>